<evidence type="ECO:0000313" key="20">
    <source>
        <dbReference type="Proteomes" id="UP001489004"/>
    </source>
</evidence>
<evidence type="ECO:0000256" key="10">
    <source>
        <dbReference type="ARBA" id="ARBA00023167"/>
    </source>
</evidence>
<evidence type="ECO:0000259" key="18">
    <source>
        <dbReference type="Pfam" id="PF03447"/>
    </source>
</evidence>
<feature type="active site" description="Proton donor" evidence="13">
    <location>
        <position position="235"/>
    </location>
</feature>
<evidence type="ECO:0000256" key="3">
    <source>
        <dbReference type="ARBA" id="ARBA00005062"/>
    </source>
</evidence>
<dbReference type="GO" id="GO:0050661">
    <property type="term" value="F:NADP binding"/>
    <property type="evidence" value="ECO:0007669"/>
    <property type="project" value="InterPro"/>
</dbReference>
<organism evidence="19 20">
    <name type="scientific">[Myrmecia] bisecta</name>
    <dbReference type="NCBI Taxonomy" id="41462"/>
    <lineage>
        <taxon>Eukaryota</taxon>
        <taxon>Viridiplantae</taxon>
        <taxon>Chlorophyta</taxon>
        <taxon>core chlorophytes</taxon>
        <taxon>Trebouxiophyceae</taxon>
        <taxon>Trebouxiales</taxon>
        <taxon>Trebouxiaceae</taxon>
        <taxon>Myrmecia</taxon>
    </lineage>
</organism>
<dbReference type="Gene3D" id="3.30.360.10">
    <property type="entry name" value="Dihydrodipicolinate Reductase, domain 2"/>
    <property type="match status" value="1"/>
</dbReference>
<dbReference type="FunFam" id="3.30.360.10:FF:000006">
    <property type="entry name" value="Bifunctional aspartokinase/homoserine dehydrogenase"/>
    <property type="match status" value="1"/>
</dbReference>
<dbReference type="PIRSF" id="PIRSF036497">
    <property type="entry name" value="HDH_short"/>
    <property type="match status" value="1"/>
</dbReference>
<dbReference type="PANTHER" id="PTHR43070">
    <property type="match status" value="1"/>
</dbReference>
<dbReference type="GO" id="GO:0004412">
    <property type="term" value="F:homoserine dehydrogenase activity"/>
    <property type="evidence" value="ECO:0007669"/>
    <property type="project" value="UniProtKB-EC"/>
</dbReference>
<evidence type="ECO:0000256" key="13">
    <source>
        <dbReference type="PIRSR" id="PIRSR036497-1"/>
    </source>
</evidence>
<proteinExistence type="inferred from homology"/>
<keyword evidence="8 12" id="KW-0521">NADP</keyword>
<keyword evidence="7 12" id="KW-0791">Threonine biosynthesis</keyword>
<feature type="binding site" evidence="14">
    <location>
        <position position="108"/>
    </location>
    <ligand>
        <name>NADPH</name>
        <dbReference type="ChEBI" id="CHEBI:57783"/>
    </ligand>
</feature>
<evidence type="ECO:0000256" key="5">
    <source>
        <dbReference type="ARBA" id="ARBA00013213"/>
    </source>
</evidence>
<gene>
    <name evidence="19" type="ORF">WJX72_012566</name>
</gene>
<dbReference type="InterPro" id="IPR036291">
    <property type="entry name" value="NAD(P)-bd_dom_sf"/>
</dbReference>
<dbReference type="Proteomes" id="UP001489004">
    <property type="component" value="Unassembled WGS sequence"/>
</dbReference>
<comment type="similarity">
    <text evidence="4 12 16">Belongs to the homoserine dehydrogenase family.</text>
</comment>
<evidence type="ECO:0000256" key="1">
    <source>
        <dbReference type="ARBA" id="ARBA00001920"/>
    </source>
</evidence>
<evidence type="ECO:0000313" key="19">
    <source>
        <dbReference type="EMBL" id="KAK9806390.1"/>
    </source>
</evidence>
<evidence type="ECO:0000256" key="8">
    <source>
        <dbReference type="ARBA" id="ARBA00022857"/>
    </source>
</evidence>
<feature type="binding site" evidence="14">
    <location>
        <begin position="17"/>
        <end position="22"/>
    </location>
    <ligand>
        <name>NADP(+)</name>
        <dbReference type="ChEBI" id="CHEBI:58349"/>
    </ligand>
</feature>
<dbReference type="AlphaFoldDB" id="A0AAW1PDJ8"/>
<evidence type="ECO:0000256" key="9">
    <source>
        <dbReference type="ARBA" id="ARBA00023002"/>
    </source>
</evidence>
<comment type="pathway">
    <text evidence="3 15">Amino-acid biosynthesis; L-methionine biosynthesis via de novo pathway; L-homoserine from L-aspartate: step 3/3.</text>
</comment>
<comment type="pathway">
    <text evidence="2 15">Amino-acid biosynthesis; L-threonine biosynthesis; L-threonine from L-aspartate: step 3/5.</text>
</comment>
<evidence type="ECO:0000256" key="6">
    <source>
        <dbReference type="ARBA" id="ARBA00022605"/>
    </source>
</evidence>
<dbReference type="InterPro" id="IPR022697">
    <property type="entry name" value="HDH_short"/>
</dbReference>
<evidence type="ECO:0000256" key="14">
    <source>
        <dbReference type="PIRSR" id="PIRSR036497-2"/>
    </source>
</evidence>
<dbReference type="Gene3D" id="3.40.50.720">
    <property type="entry name" value="NAD(P)-binding Rossmann-like Domain"/>
    <property type="match status" value="1"/>
</dbReference>
<comment type="cofactor">
    <cofactor evidence="1">
        <name>a metal cation</name>
        <dbReference type="ChEBI" id="CHEBI:25213"/>
    </cofactor>
</comment>
<evidence type="ECO:0000256" key="12">
    <source>
        <dbReference type="PIRNR" id="PIRNR036497"/>
    </source>
</evidence>
<protein>
    <recommendedName>
        <fullName evidence="5 12">Homoserine dehydrogenase</fullName>
        <shortName evidence="12">HDH</shortName>
        <ecNumber evidence="5 12">1.1.1.3</ecNumber>
    </recommendedName>
</protein>
<dbReference type="InterPro" id="IPR019811">
    <property type="entry name" value="HDH_CS"/>
</dbReference>
<dbReference type="Pfam" id="PF03447">
    <property type="entry name" value="NAD_binding_3"/>
    <property type="match status" value="1"/>
</dbReference>
<evidence type="ECO:0000256" key="4">
    <source>
        <dbReference type="ARBA" id="ARBA00006753"/>
    </source>
</evidence>
<sequence length="385" mass="41051">MAMGAPRKLPVLVGLLGPGLIGKALLTQLSEQAATLHSDFGVELQVYGIASSKRMVVSKDALEPQDWQQWDSLPQATAADLQAFGSSFVARDGWPSQQNAVRVIFDCTASGGPPSHYSRWMSEGIHVITPNKKLGSGPLVDYRAVRQVQHTSPVHFLYEATVGAGLPILSTLKGLVETGDRVQRIEGIFSGTLSFIFNNFGAGQPFSQVVKEAKAGGYTEPDPRDDLSGMDVGRKVTILARECGLDVELSDVDISSLVPEPLQSVSSADEFLERLPQYDGEMASRVEQAEASGQVLRYVGVIDVVKRRCSVGLQAYPKSHAFAQLSGTDNVVSFTTQRYSKQALIVRGPGAGADVTAAGVFTDLMQLLRYCGAPSASASSACDGA</sequence>
<evidence type="ECO:0000259" key="17">
    <source>
        <dbReference type="Pfam" id="PF00742"/>
    </source>
</evidence>
<dbReference type="GO" id="GO:0009088">
    <property type="term" value="P:threonine biosynthetic process"/>
    <property type="evidence" value="ECO:0007669"/>
    <property type="project" value="UniProtKB-KW"/>
</dbReference>
<name>A0AAW1PDJ8_9CHLO</name>
<dbReference type="Pfam" id="PF00742">
    <property type="entry name" value="Homoserine_dh"/>
    <property type="match status" value="1"/>
</dbReference>
<evidence type="ECO:0000256" key="16">
    <source>
        <dbReference type="RuleBase" id="RU004171"/>
    </source>
</evidence>
<evidence type="ECO:0000256" key="7">
    <source>
        <dbReference type="ARBA" id="ARBA00022697"/>
    </source>
</evidence>
<dbReference type="PROSITE" id="PS01042">
    <property type="entry name" value="HOMOSER_DHGENASE"/>
    <property type="match status" value="1"/>
</dbReference>
<feature type="domain" description="Aspartate/homoserine dehydrogenase NAD-binding" evidence="18">
    <location>
        <begin position="17"/>
        <end position="159"/>
    </location>
</feature>
<feature type="domain" description="Homoserine dehydrogenase catalytic" evidence="17">
    <location>
        <begin position="167"/>
        <end position="365"/>
    </location>
</feature>
<comment type="caution">
    <text evidence="19">The sequence shown here is derived from an EMBL/GenBank/DDBJ whole genome shotgun (WGS) entry which is preliminary data.</text>
</comment>
<keyword evidence="10 12" id="KW-0486">Methionine biosynthesis</keyword>
<dbReference type="PANTHER" id="PTHR43070:SF5">
    <property type="entry name" value="HOMOSERINE DEHYDROGENASE"/>
    <property type="match status" value="1"/>
</dbReference>
<accession>A0AAW1PDJ8</accession>
<evidence type="ECO:0000256" key="2">
    <source>
        <dbReference type="ARBA" id="ARBA00005056"/>
    </source>
</evidence>
<dbReference type="GO" id="GO:0009086">
    <property type="term" value="P:methionine biosynthetic process"/>
    <property type="evidence" value="ECO:0007669"/>
    <property type="project" value="UniProtKB-KW"/>
</dbReference>
<dbReference type="EMBL" id="JALJOR010000014">
    <property type="protein sequence ID" value="KAK9806390.1"/>
    <property type="molecule type" value="Genomic_DNA"/>
</dbReference>
<evidence type="ECO:0000256" key="11">
    <source>
        <dbReference type="ARBA" id="ARBA00048841"/>
    </source>
</evidence>
<dbReference type="SUPFAM" id="SSF51735">
    <property type="entry name" value="NAD(P)-binding Rossmann-fold domains"/>
    <property type="match status" value="1"/>
</dbReference>
<dbReference type="GO" id="GO:0009090">
    <property type="term" value="P:homoserine biosynthetic process"/>
    <property type="evidence" value="ECO:0007669"/>
    <property type="project" value="TreeGrafter"/>
</dbReference>
<evidence type="ECO:0000256" key="15">
    <source>
        <dbReference type="RuleBase" id="RU000579"/>
    </source>
</evidence>
<dbReference type="InterPro" id="IPR005106">
    <property type="entry name" value="Asp/hSer_DH_NAD-bd"/>
</dbReference>
<keyword evidence="6 12" id="KW-0028">Amino-acid biosynthesis</keyword>
<dbReference type="EC" id="1.1.1.3" evidence="5 12"/>
<dbReference type="InterPro" id="IPR001342">
    <property type="entry name" value="HDH_cat"/>
</dbReference>
<comment type="catalytic activity">
    <reaction evidence="11">
        <text>L-homoserine + NADP(+) = L-aspartate 4-semialdehyde + NADPH + H(+)</text>
        <dbReference type="Rhea" id="RHEA:15761"/>
        <dbReference type="ChEBI" id="CHEBI:15378"/>
        <dbReference type="ChEBI" id="CHEBI:57476"/>
        <dbReference type="ChEBI" id="CHEBI:57783"/>
        <dbReference type="ChEBI" id="CHEBI:58349"/>
        <dbReference type="ChEBI" id="CHEBI:537519"/>
        <dbReference type="EC" id="1.1.1.3"/>
    </reaction>
    <physiologicalReaction direction="right-to-left" evidence="11">
        <dbReference type="Rhea" id="RHEA:15763"/>
    </physiologicalReaction>
</comment>
<dbReference type="InterPro" id="IPR011147">
    <property type="entry name" value="Bifunc_Aspkin/hSer_DH"/>
</dbReference>
<keyword evidence="20" id="KW-1185">Reference proteome</keyword>
<reference evidence="19 20" key="1">
    <citation type="journal article" date="2024" name="Nat. Commun.">
        <title>Phylogenomics reveals the evolutionary origins of lichenization in chlorophyte algae.</title>
        <authorList>
            <person name="Puginier C."/>
            <person name="Libourel C."/>
            <person name="Otte J."/>
            <person name="Skaloud P."/>
            <person name="Haon M."/>
            <person name="Grisel S."/>
            <person name="Petersen M."/>
            <person name="Berrin J.G."/>
            <person name="Delaux P.M."/>
            <person name="Dal Grande F."/>
            <person name="Keller J."/>
        </authorList>
    </citation>
    <scope>NUCLEOTIDE SEQUENCE [LARGE SCALE GENOMIC DNA]</scope>
    <source>
        <strain evidence="19 20">SAG 2043</strain>
    </source>
</reference>
<keyword evidence="9 12" id="KW-0560">Oxidoreductase</keyword>
<dbReference type="SUPFAM" id="SSF55347">
    <property type="entry name" value="Glyceraldehyde-3-phosphate dehydrogenase-like, C-terminal domain"/>
    <property type="match status" value="1"/>
</dbReference>
<feature type="binding site" evidence="14">
    <location>
        <position position="220"/>
    </location>
    <ligand>
        <name>L-homoserine</name>
        <dbReference type="ChEBI" id="CHEBI:57476"/>
    </ligand>
</feature>
<feature type="binding site" evidence="14">
    <location>
        <position position="132"/>
    </location>
    <ligand>
        <name>NADPH</name>
        <dbReference type="ChEBI" id="CHEBI:57783"/>
    </ligand>
</feature>